<accession>A0A7R8HEJ5</accession>
<evidence type="ECO:0000256" key="3">
    <source>
        <dbReference type="ARBA" id="ARBA00022989"/>
    </source>
</evidence>
<evidence type="ECO:0000313" key="7">
    <source>
        <dbReference type="Proteomes" id="UP000675881"/>
    </source>
</evidence>
<keyword evidence="2" id="KW-0812">Transmembrane</keyword>
<comment type="subcellular location">
    <subcellularLocation>
        <location evidence="1">Membrane</location>
        <topology evidence="1">Multi-pass membrane protein</topology>
    </subcellularLocation>
</comment>
<dbReference type="EMBL" id="HG994587">
    <property type="protein sequence ID" value="CAF3029703.1"/>
    <property type="molecule type" value="Genomic_DNA"/>
</dbReference>
<evidence type="ECO:0000259" key="5">
    <source>
        <dbReference type="Pfam" id="PF01490"/>
    </source>
</evidence>
<dbReference type="PANTHER" id="PTHR22950:SF652">
    <property type="entry name" value="TRANSMEMBRANE AMINO ACID TRANSPORTER FAMILY PROTEIN"/>
    <property type="match status" value="1"/>
</dbReference>
<proteinExistence type="predicted"/>
<dbReference type="Proteomes" id="UP000675881">
    <property type="component" value="Chromosome 8"/>
</dbReference>
<evidence type="ECO:0000256" key="2">
    <source>
        <dbReference type="ARBA" id="ARBA00022692"/>
    </source>
</evidence>
<sequence>MISDNSPLFAQSEDVIDDGISPENDYSEPPSYDSLNPLVGSRSGFEPELDSDSVGGGSGVGGERDGSFDSVLDSDFFAMDCGTGIIYTTFLIVNAGLGAALLNFPKSFDEAGGLGIAIFVQAFLLIFILIALLVLAFSADHCGAKTLQDAMYGSAGKFGKYLSSVIVAIYTFGTTITFLIIIGDQIDRVFESWVGPGWSEIWYYNRTFTITMSSVLFILPMCFSKKIDFLSIPSTLGVIAILYIVCLVIYEYYFGDYKHGKIKTHPDSWMDVFLVVPVICFGYQCHVSVIPIYSCMKQRNIKNFTISSFSAIAICCFCYTGAAGWGYYTFGSLVQPDILLMYDASDPKILMANIAMALKTITTYPILLFCGREAIISVIFHSGGGTRLVSNIDLVIKALGSLASIFIFVFPGICLFKYTLRVDPSFS</sequence>
<dbReference type="Pfam" id="PF01490">
    <property type="entry name" value="Aa_trans"/>
    <property type="match status" value="1"/>
</dbReference>
<dbReference type="AlphaFoldDB" id="A0A7R8HEJ5"/>
<name>A0A7R8HEJ5_LEPSM</name>
<dbReference type="InterPro" id="IPR013057">
    <property type="entry name" value="AA_transpt_TM"/>
</dbReference>
<dbReference type="PANTHER" id="PTHR22950">
    <property type="entry name" value="AMINO ACID TRANSPORTER"/>
    <property type="match status" value="1"/>
</dbReference>
<feature type="domain" description="Amino acid transporter transmembrane" evidence="5">
    <location>
        <begin position="84"/>
        <end position="397"/>
    </location>
</feature>
<keyword evidence="4" id="KW-0472">Membrane</keyword>
<dbReference type="GO" id="GO:0015179">
    <property type="term" value="F:L-amino acid transmembrane transporter activity"/>
    <property type="evidence" value="ECO:0007669"/>
    <property type="project" value="TreeGrafter"/>
</dbReference>
<evidence type="ECO:0000313" key="6">
    <source>
        <dbReference type="EMBL" id="CAF3029703.1"/>
    </source>
</evidence>
<dbReference type="GO" id="GO:0016020">
    <property type="term" value="C:membrane"/>
    <property type="evidence" value="ECO:0007669"/>
    <property type="project" value="UniProtKB-SubCell"/>
</dbReference>
<keyword evidence="3" id="KW-1133">Transmembrane helix</keyword>
<dbReference type="OrthoDB" id="438545at2759"/>
<gene>
    <name evidence="6" type="ORF">LSAA_13618</name>
</gene>
<reference evidence="6" key="1">
    <citation type="submission" date="2021-02" db="EMBL/GenBank/DDBJ databases">
        <authorList>
            <person name="Bekaert M."/>
        </authorList>
    </citation>
    <scope>NUCLEOTIDE SEQUENCE</scope>
    <source>
        <strain evidence="6">IoA-00</strain>
    </source>
</reference>
<organism evidence="6 7">
    <name type="scientific">Lepeophtheirus salmonis</name>
    <name type="common">Salmon louse</name>
    <name type="synonym">Caligus salmonis</name>
    <dbReference type="NCBI Taxonomy" id="72036"/>
    <lineage>
        <taxon>Eukaryota</taxon>
        <taxon>Metazoa</taxon>
        <taxon>Ecdysozoa</taxon>
        <taxon>Arthropoda</taxon>
        <taxon>Crustacea</taxon>
        <taxon>Multicrustacea</taxon>
        <taxon>Hexanauplia</taxon>
        <taxon>Copepoda</taxon>
        <taxon>Siphonostomatoida</taxon>
        <taxon>Caligidae</taxon>
        <taxon>Lepeophtheirus</taxon>
    </lineage>
</organism>
<keyword evidence="7" id="KW-1185">Reference proteome</keyword>
<evidence type="ECO:0000256" key="1">
    <source>
        <dbReference type="ARBA" id="ARBA00004141"/>
    </source>
</evidence>
<protein>
    <submittedName>
        <fullName evidence="6">SLC38A7_8</fullName>
    </submittedName>
</protein>
<evidence type="ECO:0000256" key="4">
    <source>
        <dbReference type="ARBA" id="ARBA00023136"/>
    </source>
</evidence>